<dbReference type="InterPro" id="IPR000515">
    <property type="entry name" value="MetI-like"/>
</dbReference>
<accession>A0A1H4P3R6</accession>
<dbReference type="Pfam" id="PF00528">
    <property type="entry name" value="BPD_transp_1"/>
    <property type="match status" value="1"/>
</dbReference>
<reference evidence="10 11" key="1">
    <citation type="submission" date="2016-10" db="EMBL/GenBank/DDBJ databases">
        <authorList>
            <person name="de Groot N.N."/>
        </authorList>
    </citation>
    <scope>NUCLEOTIDE SEQUENCE [LARGE SCALE GENOMIC DNA]</scope>
    <source>
        <strain evidence="10 11">DSM 10495</strain>
    </source>
</reference>
<feature type="region of interest" description="Disordered" evidence="8">
    <location>
        <begin position="1"/>
        <end position="20"/>
    </location>
</feature>
<evidence type="ECO:0000256" key="7">
    <source>
        <dbReference type="RuleBase" id="RU363032"/>
    </source>
</evidence>
<keyword evidence="3" id="KW-1003">Cell membrane</keyword>
<evidence type="ECO:0000256" key="8">
    <source>
        <dbReference type="SAM" id="MobiDB-lite"/>
    </source>
</evidence>
<evidence type="ECO:0000256" key="6">
    <source>
        <dbReference type="ARBA" id="ARBA00023136"/>
    </source>
</evidence>
<dbReference type="AlphaFoldDB" id="A0A1H4P3R6"/>
<keyword evidence="2 7" id="KW-0813">Transport</keyword>
<dbReference type="STRING" id="156980.SAMN04489745_1859"/>
<evidence type="ECO:0000256" key="2">
    <source>
        <dbReference type="ARBA" id="ARBA00022448"/>
    </source>
</evidence>
<evidence type="ECO:0000256" key="5">
    <source>
        <dbReference type="ARBA" id="ARBA00022989"/>
    </source>
</evidence>
<organism evidence="10 11">
    <name type="scientific">Arthrobacter woluwensis</name>
    <dbReference type="NCBI Taxonomy" id="156980"/>
    <lineage>
        <taxon>Bacteria</taxon>
        <taxon>Bacillati</taxon>
        <taxon>Actinomycetota</taxon>
        <taxon>Actinomycetes</taxon>
        <taxon>Micrococcales</taxon>
        <taxon>Micrococcaceae</taxon>
        <taxon>Arthrobacter</taxon>
    </lineage>
</organism>
<dbReference type="InterPro" id="IPR035906">
    <property type="entry name" value="MetI-like_sf"/>
</dbReference>
<feature type="transmembrane region" description="Helical" evidence="7">
    <location>
        <begin position="129"/>
        <end position="152"/>
    </location>
</feature>
<dbReference type="Proteomes" id="UP000182652">
    <property type="component" value="Unassembled WGS sequence"/>
</dbReference>
<feature type="transmembrane region" description="Helical" evidence="7">
    <location>
        <begin position="307"/>
        <end position="333"/>
    </location>
</feature>
<dbReference type="PANTHER" id="PTHR43163:SF7">
    <property type="entry name" value="DIPEPTIDE-TRANSPORT INTEGRAL MEMBRANE PROTEIN ABC TRANSPORTER DPPB-RELATED"/>
    <property type="match status" value="1"/>
</dbReference>
<dbReference type="SUPFAM" id="SSF161098">
    <property type="entry name" value="MetI-like"/>
    <property type="match status" value="1"/>
</dbReference>
<sequence length="344" mass="36427">MSGRIDTGQATPVTSPAPSQVRRRGADWGLVRFIAQRIGGLLATLFVASLVVFGALYAAPGNPLTFLTHGRSLPPEGIAQLKAQYHLDDPLWLQYLRWLGGVLHGDFGTSIIYNQPVSDLLAARASNTVLLVAMAAVIVLVFGLVIGVFAGLKPGLVSRSTMGLATAIMAVPTFVAAVLLILVFAVNLGWFPVFGAGAPGPDAVYHMVLPALALALASVAFVARLAQAAIRQELQADHVQTAISRGLPRRFIIQRHVIRNAAMPVLTVAGLTIAGLIAGSVVVEQVFQLGGFGQFLVSSVQQKDFPVVQAICLFYVGSFILLNTVIDILYSLLDPRVSLGRSSS</sequence>
<evidence type="ECO:0000256" key="3">
    <source>
        <dbReference type="ARBA" id="ARBA00022475"/>
    </source>
</evidence>
<dbReference type="Pfam" id="PF19300">
    <property type="entry name" value="BPD_transp_1_N"/>
    <property type="match status" value="1"/>
</dbReference>
<feature type="transmembrane region" description="Helical" evidence="7">
    <location>
        <begin position="164"/>
        <end position="191"/>
    </location>
</feature>
<feature type="compositionally biased region" description="Polar residues" evidence="8">
    <location>
        <begin position="8"/>
        <end position="18"/>
    </location>
</feature>
<feature type="domain" description="ABC transmembrane type-1" evidence="9">
    <location>
        <begin position="125"/>
        <end position="326"/>
    </location>
</feature>
<protein>
    <submittedName>
        <fullName evidence="10">Peptide/nickel transport system permease protein</fullName>
    </submittedName>
</protein>
<evidence type="ECO:0000256" key="4">
    <source>
        <dbReference type="ARBA" id="ARBA00022692"/>
    </source>
</evidence>
<name>A0A1H4P3R6_9MICC</name>
<dbReference type="PROSITE" id="PS50928">
    <property type="entry name" value="ABC_TM1"/>
    <property type="match status" value="1"/>
</dbReference>
<dbReference type="GO" id="GO:0005886">
    <property type="term" value="C:plasma membrane"/>
    <property type="evidence" value="ECO:0007669"/>
    <property type="project" value="UniProtKB-SubCell"/>
</dbReference>
<dbReference type="InterPro" id="IPR045621">
    <property type="entry name" value="BPD_transp_1_N"/>
</dbReference>
<dbReference type="GO" id="GO:0055085">
    <property type="term" value="P:transmembrane transport"/>
    <property type="evidence" value="ECO:0007669"/>
    <property type="project" value="InterPro"/>
</dbReference>
<dbReference type="CDD" id="cd06261">
    <property type="entry name" value="TM_PBP2"/>
    <property type="match status" value="1"/>
</dbReference>
<evidence type="ECO:0000313" key="11">
    <source>
        <dbReference type="Proteomes" id="UP000182652"/>
    </source>
</evidence>
<keyword evidence="6 7" id="KW-0472">Membrane</keyword>
<dbReference type="RefSeq" id="WP_174521236.1">
    <property type="nucleotide sequence ID" value="NZ_FNSN01000003.1"/>
</dbReference>
<comment type="similarity">
    <text evidence="7">Belongs to the binding-protein-dependent transport system permease family.</text>
</comment>
<keyword evidence="11" id="KW-1185">Reference proteome</keyword>
<evidence type="ECO:0000256" key="1">
    <source>
        <dbReference type="ARBA" id="ARBA00004651"/>
    </source>
</evidence>
<comment type="subcellular location">
    <subcellularLocation>
        <location evidence="1 7">Cell membrane</location>
        <topology evidence="1 7">Multi-pass membrane protein</topology>
    </subcellularLocation>
</comment>
<feature type="transmembrane region" description="Helical" evidence="7">
    <location>
        <begin position="203"/>
        <end position="223"/>
    </location>
</feature>
<dbReference type="Gene3D" id="1.10.3720.10">
    <property type="entry name" value="MetI-like"/>
    <property type="match status" value="1"/>
</dbReference>
<proteinExistence type="inferred from homology"/>
<gene>
    <name evidence="10" type="ORF">SAMN04489745_1859</name>
</gene>
<feature type="transmembrane region" description="Helical" evidence="7">
    <location>
        <begin position="265"/>
        <end position="287"/>
    </location>
</feature>
<dbReference type="PANTHER" id="PTHR43163">
    <property type="entry name" value="DIPEPTIDE TRANSPORT SYSTEM PERMEASE PROTEIN DPPB-RELATED"/>
    <property type="match status" value="1"/>
</dbReference>
<evidence type="ECO:0000259" key="9">
    <source>
        <dbReference type="PROSITE" id="PS50928"/>
    </source>
</evidence>
<keyword evidence="4 7" id="KW-0812">Transmembrane</keyword>
<feature type="transmembrane region" description="Helical" evidence="7">
    <location>
        <begin position="38"/>
        <end position="59"/>
    </location>
</feature>
<dbReference type="EMBL" id="FNSN01000003">
    <property type="protein sequence ID" value="SEC01955.1"/>
    <property type="molecule type" value="Genomic_DNA"/>
</dbReference>
<evidence type="ECO:0000313" key="10">
    <source>
        <dbReference type="EMBL" id="SEC01955.1"/>
    </source>
</evidence>
<keyword evidence="5 7" id="KW-1133">Transmembrane helix</keyword>